<dbReference type="PANTHER" id="PTHR46163:SF26">
    <property type="entry name" value="TYROSINE-PROTEIN PHOSPHATASE DOMAIN-CONTAINING PROTEIN"/>
    <property type="match status" value="1"/>
</dbReference>
<dbReference type="AlphaFoldDB" id="A0A8S1EKH5"/>
<reference evidence="3 4" key="1">
    <citation type="submission" date="2020-04" db="EMBL/GenBank/DDBJ databases">
        <authorList>
            <person name="Laetsch R D."/>
            <person name="Stevens L."/>
            <person name="Kumar S."/>
            <person name="Blaxter L. M."/>
        </authorList>
    </citation>
    <scope>NUCLEOTIDE SEQUENCE [LARGE SCALE GENOMIC DNA]</scope>
</reference>
<dbReference type="OrthoDB" id="10051650at2759"/>
<evidence type="ECO:0008006" key="5">
    <source>
        <dbReference type="Google" id="ProtNLM"/>
    </source>
</evidence>
<evidence type="ECO:0000313" key="3">
    <source>
        <dbReference type="EMBL" id="CAB3398287.1"/>
    </source>
</evidence>
<gene>
    <name evidence="3" type="ORF">CBOVIS_LOCUS1574</name>
</gene>
<evidence type="ECO:0000259" key="1">
    <source>
        <dbReference type="PROSITE" id="PS50055"/>
    </source>
</evidence>
<feature type="domain" description="Tyrosine specific protein phosphatases" evidence="2">
    <location>
        <begin position="205"/>
        <end position="285"/>
    </location>
</feature>
<dbReference type="InterPro" id="IPR000387">
    <property type="entry name" value="Tyr_Pase_dom"/>
</dbReference>
<dbReference type="EMBL" id="CADEPM010000001">
    <property type="protein sequence ID" value="CAB3398287.1"/>
    <property type="molecule type" value="Genomic_DNA"/>
</dbReference>
<dbReference type="PROSITE" id="PS50055">
    <property type="entry name" value="TYR_PHOSPHATASE_PTP"/>
    <property type="match status" value="1"/>
</dbReference>
<dbReference type="InterPro" id="IPR052782">
    <property type="entry name" value="Oocyte-zygote_transition_reg"/>
</dbReference>
<dbReference type="GO" id="GO:0004725">
    <property type="term" value="F:protein tyrosine phosphatase activity"/>
    <property type="evidence" value="ECO:0007669"/>
    <property type="project" value="InterPro"/>
</dbReference>
<dbReference type="PROSITE" id="PS50056">
    <property type="entry name" value="TYR_PHOSPHATASE_2"/>
    <property type="match status" value="1"/>
</dbReference>
<dbReference type="Pfam" id="PF00102">
    <property type="entry name" value="Y_phosphatase"/>
    <property type="match status" value="1"/>
</dbReference>
<organism evidence="3 4">
    <name type="scientific">Caenorhabditis bovis</name>
    <dbReference type="NCBI Taxonomy" id="2654633"/>
    <lineage>
        <taxon>Eukaryota</taxon>
        <taxon>Metazoa</taxon>
        <taxon>Ecdysozoa</taxon>
        <taxon>Nematoda</taxon>
        <taxon>Chromadorea</taxon>
        <taxon>Rhabditida</taxon>
        <taxon>Rhabditina</taxon>
        <taxon>Rhabditomorpha</taxon>
        <taxon>Rhabditoidea</taxon>
        <taxon>Rhabditidae</taxon>
        <taxon>Peloderinae</taxon>
        <taxon>Caenorhabditis</taxon>
    </lineage>
</organism>
<dbReference type="PANTHER" id="PTHR46163">
    <property type="entry name" value="TYROSINE-PROTEIN PHOSPHATASE-RELATED"/>
    <property type="match status" value="1"/>
</dbReference>
<dbReference type="PRINTS" id="PR00700">
    <property type="entry name" value="PRTYPHPHTASE"/>
</dbReference>
<evidence type="ECO:0000313" key="4">
    <source>
        <dbReference type="Proteomes" id="UP000494206"/>
    </source>
</evidence>
<dbReference type="Proteomes" id="UP000494206">
    <property type="component" value="Unassembled WGS sequence"/>
</dbReference>
<evidence type="ECO:0000259" key="2">
    <source>
        <dbReference type="PROSITE" id="PS50056"/>
    </source>
</evidence>
<feature type="domain" description="Tyrosine-protein phosphatase" evidence="1">
    <location>
        <begin position="50"/>
        <end position="294"/>
    </location>
</feature>
<dbReference type="SMART" id="SM00194">
    <property type="entry name" value="PTPc"/>
    <property type="match status" value="1"/>
</dbReference>
<proteinExistence type="predicted"/>
<dbReference type="CDD" id="cd00047">
    <property type="entry name" value="PTPc"/>
    <property type="match status" value="1"/>
</dbReference>
<sequence>MTKNSCTRPLENFIKLVSRTTVPREFSSFTSVELTRPNVVDMFYEYPKLNRYNDVVVYEKTRVRAPQSTENHNYINASWVDGFREHRKFIVTQTPLSTTNCQFWQMIYDRKSFVVVFLSRIVDEQKEYIVPRKVGDVLKFGLMTIELVHVRNVNLSYDSAVVKLTKENEHSHDIIVITYHGWGPTSYPCRPSDVLALLTDINHMRDLMKKKEIEEKNVDPKSQFPVTLICMDGIGRSCTVAALDILCRRLEYSSAFGTPYVDVLDTIARLRMLRAAACPRAEQFIFLSMSMLEFALRSKLVPKEMLYDVDLTNYIVGANE</sequence>
<name>A0A8S1EKH5_9PELO</name>
<dbReference type="Gene3D" id="3.90.190.10">
    <property type="entry name" value="Protein tyrosine phosphatase superfamily"/>
    <property type="match status" value="1"/>
</dbReference>
<comment type="caution">
    <text evidence="3">The sequence shown here is derived from an EMBL/GenBank/DDBJ whole genome shotgun (WGS) entry which is preliminary data.</text>
</comment>
<dbReference type="SUPFAM" id="SSF52799">
    <property type="entry name" value="(Phosphotyrosine protein) phosphatases II"/>
    <property type="match status" value="1"/>
</dbReference>
<dbReference type="InterPro" id="IPR003595">
    <property type="entry name" value="Tyr_Pase_cat"/>
</dbReference>
<dbReference type="InterPro" id="IPR000242">
    <property type="entry name" value="PTP_cat"/>
</dbReference>
<dbReference type="InterPro" id="IPR029021">
    <property type="entry name" value="Prot-tyrosine_phosphatase-like"/>
</dbReference>
<keyword evidence="4" id="KW-1185">Reference proteome</keyword>
<protein>
    <recommendedName>
        <fullName evidence="5">Tyrosine-protein phosphatase domain-containing protein</fullName>
    </recommendedName>
</protein>
<dbReference type="SMART" id="SM00404">
    <property type="entry name" value="PTPc_motif"/>
    <property type="match status" value="1"/>
</dbReference>
<accession>A0A8S1EKH5</accession>